<accession>A0A6J4QK68</accession>
<keyword evidence="1" id="KW-0472">Membrane</keyword>
<keyword evidence="1" id="KW-0812">Transmembrane</keyword>
<evidence type="ECO:0000256" key="1">
    <source>
        <dbReference type="SAM" id="Phobius"/>
    </source>
</evidence>
<feature type="transmembrane region" description="Helical" evidence="1">
    <location>
        <begin position="12"/>
        <end position="35"/>
    </location>
</feature>
<reference evidence="2" key="1">
    <citation type="submission" date="2020-02" db="EMBL/GenBank/DDBJ databases">
        <authorList>
            <person name="Meier V. D."/>
        </authorList>
    </citation>
    <scope>NUCLEOTIDE SEQUENCE</scope>
    <source>
        <strain evidence="2">AVDCRST_MAG01</strain>
    </source>
</reference>
<organism evidence="2">
    <name type="scientific">uncultured Rubrobacteraceae bacterium</name>
    <dbReference type="NCBI Taxonomy" id="349277"/>
    <lineage>
        <taxon>Bacteria</taxon>
        <taxon>Bacillati</taxon>
        <taxon>Actinomycetota</taxon>
        <taxon>Rubrobacteria</taxon>
        <taxon>Rubrobacterales</taxon>
        <taxon>Rubrobacteraceae</taxon>
        <taxon>environmental samples</taxon>
    </lineage>
</organism>
<dbReference type="EMBL" id="CADCUW010000456">
    <property type="protein sequence ID" value="CAA9439521.1"/>
    <property type="molecule type" value="Genomic_DNA"/>
</dbReference>
<protein>
    <submittedName>
        <fullName evidence="2">Uncharacterized protein</fullName>
    </submittedName>
</protein>
<name>A0A6J4QK68_9ACTN</name>
<sequence>MRTRSPLVRTLVYAALMILAFALSVGVGAMGALLLQGNLTGLLGRQEPRSADEQAVSQAQQKEAASKQDQAAADRSADAALLGEAEYVDAVEDIQTDAAETFRDSHERLLRYDSLSAADVEGMKANEATLQGVAVRAADLDPPQRYEEQHRVFGAAIEQLHEAARMAHAMAVDPVAATETSFDEYDGRAGEASALLRRSNQLLGEDHETIEDVREVSPEF</sequence>
<dbReference type="AlphaFoldDB" id="A0A6J4QK68"/>
<proteinExistence type="predicted"/>
<evidence type="ECO:0000313" key="2">
    <source>
        <dbReference type="EMBL" id="CAA9439521.1"/>
    </source>
</evidence>
<gene>
    <name evidence="2" type="ORF">AVDCRST_MAG01-01-3512</name>
</gene>
<keyword evidence="1" id="KW-1133">Transmembrane helix</keyword>